<dbReference type="AlphaFoldDB" id="A0A1F8EH89"/>
<dbReference type="Gene3D" id="1.20.58.110">
    <property type="entry name" value="Ribosomal protein S20"/>
    <property type="match status" value="1"/>
</dbReference>
<dbReference type="EMBL" id="MGIZ01000001">
    <property type="protein sequence ID" value="OGN00195.1"/>
    <property type="molecule type" value="Genomic_DNA"/>
</dbReference>
<evidence type="ECO:0000256" key="1">
    <source>
        <dbReference type="ARBA" id="ARBA00022730"/>
    </source>
</evidence>
<name>A0A1F8EH89_9BACT</name>
<dbReference type="NCBIfam" id="TIGR00029">
    <property type="entry name" value="S20"/>
    <property type="match status" value="1"/>
</dbReference>
<dbReference type="InterPro" id="IPR002583">
    <property type="entry name" value="Ribosomal_bS20"/>
</dbReference>
<sequence length="87" mass="9818">MPITQSAKKAVRQSIRRRARNLKRSNDYRSALKELKKHAISADRSKEAQNQLAKTYQAIDKAAKTGVIKKNKAARLKSLASKLLTKK</sequence>
<organism evidence="8 9">
    <name type="scientific">Candidatus Yanofskybacteria bacterium RIFCSPHIGHO2_01_FULL_39_8b</name>
    <dbReference type="NCBI Taxonomy" id="1802659"/>
    <lineage>
        <taxon>Bacteria</taxon>
        <taxon>Candidatus Yanofskyibacteriota</taxon>
    </lineage>
</organism>
<dbReference type="SUPFAM" id="SSF46992">
    <property type="entry name" value="Ribosomal protein S20"/>
    <property type="match status" value="1"/>
</dbReference>
<keyword evidence="2 6" id="KW-0694">RNA-binding</keyword>
<feature type="region of interest" description="Disordered" evidence="7">
    <location>
        <begin position="1"/>
        <end position="26"/>
    </location>
</feature>
<comment type="function">
    <text evidence="6">Binds directly to 16S ribosomal RNA.</text>
</comment>
<feature type="compositionally biased region" description="Basic residues" evidence="7">
    <location>
        <begin position="9"/>
        <end position="23"/>
    </location>
</feature>
<dbReference type="Proteomes" id="UP000177594">
    <property type="component" value="Unassembled WGS sequence"/>
</dbReference>
<comment type="caution">
    <text evidence="8">The sequence shown here is derived from an EMBL/GenBank/DDBJ whole genome shotgun (WGS) entry which is preliminary data.</text>
</comment>
<dbReference type="GO" id="GO:0005840">
    <property type="term" value="C:ribosome"/>
    <property type="evidence" value="ECO:0007669"/>
    <property type="project" value="UniProtKB-KW"/>
</dbReference>
<dbReference type="InterPro" id="IPR036510">
    <property type="entry name" value="Ribosomal_bS20_sf"/>
</dbReference>
<dbReference type="GO" id="GO:1990904">
    <property type="term" value="C:ribonucleoprotein complex"/>
    <property type="evidence" value="ECO:0007669"/>
    <property type="project" value="UniProtKB-KW"/>
</dbReference>
<evidence type="ECO:0000256" key="2">
    <source>
        <dbReference type="ARBA" id="ARBA00022884"/>
    </source>
</evidence>
<evidence type="ECO:0000256" key="4">
    <source>
        <dbReference type="ARBA" id="ARBA00023274"/>
    </source>
</evidence>
<evidence type="ECO:0000256" key="3">
    <source>
        <dbReference type="ARBA" id="ARBA00022980"/>
    </source>
</evidence>
<evidence type="ECO:0000256" key="7">
    <source>
        <dbReference type="SAM" id="MobiDB-lite"/>
    </source>
</evidence>
<dbReference type="GO" id="GO:0003735">
    <property type="term" value="F:structural constituent of ribosome"/>
    <property type="evidence" value="ECO:0007669"/>
    <property type="project" value="InterPro"/>
</dbReference>
<dbReference type="GO" id="GO:0006412">
    <property type="term" value="P:translation"/>
    <property type="evidence" value="ECO:0007669"/>
    <property type="project" value="UniProtKB-UniRule"/>
</dbReference>
<comment type="similarity">
    <text evidence="6">Belongs to the bacterial ribosomal protein bS20 family.</text>
</comment>
<keyword evidence="4 6" id="KW-0687">Ribonucleoprotein</keyword>
<reference evidence="8 9" key="1">
    <citation type="journal article" date="2016" name="Nat. Commun.">
        <title>Thousands of microbial genomes shed light on interconnected biogeochemical processes in an aquifer system.</title>
        <authorList>
            <person name="Anantharaman K."/>
            <person name="Brown C.T."/>
            <person name="Hug L.A."/>
            <person name="Sharon I."/>
            <person name="Castelle C.J."/>
            <person name="Probst A.J."/>
            <person name="Thomas B.C."/>
            <person name="Singh A."/>
            <person name="Wilkins M.J."/>
            <person name="Karaoz U."/>
            <person name="Brodie E.L."/>
            <person name="Williams K.H."/>
            <person name="Hubbard S.S."/>
            <person name="Banfield J.F."/>
        </authorList>
    </citation>
    <scope>NUCLEOTIDE SEQUENCE [LARGE SCALE GENOMIC DNA]</scope>
</reference>
<keyword evidence="1 6" id="KW-0699">rRNA-binding</keyword>
<gene>
    <name evidence="6" type="primary">rpsT</name>
    <name evidence="8" type="ORF">A2817_03530</name>
</gene>
<dbReference type="GO" id="GO:0019843">
    <property type="term" value="F:rRNA binding"/>
    <property type="evidence" value="ECO:0007669"/>
    <property type="project" value="UniProtKB-UniRule"/>
</dbReference>
<proteinExistence type="inferred from homology"/>
<evidence type="ECO:0000313" key="9">
    <source>
        <dbReference type="Proteomes" id="UP000177594"/>
    </source>
</evidence>
<evidence type="ECO:0000256" key="6">
    <source>
        <dbReference type="HAMAP-Rule" id="MF_00500"/>
    </source>
</evidence>
<accession>A0A1F8EH89</accession>
<dbReference type="HAMAP" id="MF_00500">
    <property type="entry name" value="Ribosomal_bS20"/>
    <property type="match status" value="1"/>
</dbReference>
<evidence type="ECO:0000313" key="8">
    <source>
        <dbReference type="EMBL" id="OGN00195.1"/>
    </source>
</evidence>
<evidence type="ECO:0000256" key="5">
    <source>
        <dbReference type="ARBA" id="ARBA00035136"/>
    </source>
</evidence>
<keyword evidence="3 6" id="KW-0689">Ribosomal protein</keyword>
<protein>
    <recommendedName>
        <fullName evidence="5 6">Small ribosomal subunit protein bS20</fullName>
    </recommendedName>
</protein>
<dbReference type="Pfam" id="PF01649">
    <property type="entry name" value="Ribosomal_S20p"/>
    <property type="match status" value="1"/>
</dbReference>